<evidence type="ECO:0000256" key="4">
    <source>
        <dbReference type="SAM" id="MobiDB-lite"/>
    </source>
</evidence>
<dbReference type="PANTHER" id="PTHR10971">
    <property type="entry name" value="MRNA EXPORT FACTOR AND BUB3"/>
    <property type="match status" value="1"/>
</dbReference>
<gene>
    <name evidence="5" type="ORF">LOD99_13945</name>
</gene>
<dbReference type="Proteomes" id="UP001165289">
    <property type="component" value="Unassembled WGS sequence"/>
</dbReference>
<dbReference type="InterPro" id="IPR015943">
    <property type="entry name" value="WD40/YVTN_repeat-like_dom_sf"/>
</dbReference>
<evidence type="ECO:0000256" key="1">
    <source>
        <dbReference type="ARBA" id="ARBA00022574"/>
    </source>
</evidence>
<keyword evidence="2" id="KW-0677">Repeat</keyword>
<organism evidence="5 6">
    <name type="scientific">Oopsacas minuta</name>
    <dbReference type="NCBI Taxonomy" id="111878"/>
    <lineage>
        <taxon>Eukaryota</taxon>
        <taxon>Metazoa</taxon>
        <taxon>Porifera</taxon>
        <taxon>Hexactinellida</taxon>
        <taxon>Hexasterophora</taxon>
        <taxon>Lyssacinosida</taxon>
        <taxon>Leucopsacidae</taxon>
        <taxon>Oopsacas</taxon>
    </lineage>
</organism>
<feature type="repeat" description="WD" evidence="3">
    <location>
        <begin position="28"/>
        <end position="64"/>
    </location>
</feature>
<dbReference type="PRINTS" id="PR00320">
    <property type="entry name" value="GPROTEINBRPT"/>
</dbReference>
<evidence type="ECO:0000256" key="2">
    <source>
        <dbReference type="ARBA" id="ARBA00022737"/>
    </source>
</evidence>
<keyword evidence="1 3" id="KW-0853">WD repeat</keyword>
<dbReference type="EMBL" id="JAKMXF010000033">
    <property type="protein sequence ID" value="KAI6660359.1"/>
    <property type="molecule type" value="Genomic_DNA"/>
</dbReference>
<accession>A0AAV7KGY1</accession>
<evidence type="ECO:0000313" key="6">
    <source>
        <dbReference type="Proteomes" id="UP001165289"/>
    </source>
</evidence>
<dbReference type="InterPro" id="IPR019775">
    <property type="entry name" value="WD40_repeat_CS"/>
</dbReference>
<dbReference type="Gene3D" id="2.130.10.10">
    <property type="entry name" value="YVTN repeat-like/Quinoprotein amine dehydrogenase"/>
    <property type="match status" value="1"/>
</dbReference>
<protein>
    <submittedName>
        <fullName evidence="5">mRNA export factor</fullName>
    </submittedName>
</protein>
<dbReference type="PROSITE" id="PS50294">
    <property type="entry name" value="WD_REPEATS_REGION"/>
    <property type="match status" value="2"/>
</dbReference>
<proteinExistence type="predicted"/>
<dbReference type="InterPro" id="IPR036322">
    <property type="entry name" value="WD40_repeat_dom_sf"/>
</dbReference>
<name>A0AAV7KGY1_9METZ</name>
<dbReference type="InterPro" id="IPR020472">
    <property type="entry name" value="WD40_PAC1"/>
</dbReference>
<feature type="repeat" description="WD" evidence="3">
    <location>
        <begin position="107"/>
        <end position="150"/>
    </location>
</feature>
<sequence length="353" mass="39532">MFGGSTSVSHTPNHNPNKDIEVPSCPDDSISKISFSPNANYLLASSWDNSVRCWEVADTGPVAKAQIAHSAPVLSCCWHADGTKAFTAGCDNTAKIWDLASNQTMDVAAHESPIRSVNWVQGKSYSCLMTGSWDKTLKFWDTRAPTPSLVLQLPERCYCVDVQYPMAVVGTANRGLVVYQLENQPSEYKKIDSPLKYQHRCISIFTDKNQQPTGFALGSIEGRVAIHYMQTTNPGKDNFTFKCHRSAPPSQPNQAQEIYAVNDIAFHHQHGTLSTVGSDGRFSFWDKDARMKLKTSEAMEQPIVSCGFNYDGQIFGYAVSYDWSKGHENYFSQKKNYIFLRKAEDDLRPKKKK</sequence>
<evidence type="ECO:0000256" key="3">
    <source>
        <dbReference type="PROSITE-ProRule" id="PRU00221"/>
    </source>
</evidence>
<dbReference type="SUPFAM" id="SSF50978">
    <property type="entry name" value="WD40 repeat-like"/>
    <property type="match status" value="1"/>
</dbReference>
<reference evidence="5 6" key="1">
    <citation type="journal article" date="2023" name="BMC Biol.">
        <title>The compact genome of the sponge Oopsacas minuta (Hexactinellida) is lacking key metazoan core genes.</title>
        <authorList>
            <person name="Santini S."/>
            <person name="Schenkelaars Q."/>
            <person name="Jourda C."/>
            <person name="Duchesne M."/>
            <person name="Belahbib H."/>
            <person name="Rocher C."/>
            <person name="Selva M."/>
            <person name="Riesgo A."/>
            <person name="Vervoort M."/>
            <person name="Leys S.P."/>
            <person name="Kodjabachian L."/>
            <person name="Le Bivic A."/>
            <person name="Borchiellini C."/>
            <person name="Claverie J.M."/>
            <person name="Renard E."/>
        </authorList>
    </citation>
    <scope>NUCLEOTIDE SEQUENCE [LARGE SCALE GENOMIC DNA]</scope>
    <source>
        <strain evidence="5">SPO-2</strain>
    </source>
</reference>
<evidence type="ECO:0000313" key="5">
    <source>
        <dbReference type="EMBL" id="KAI6660359.1"/>
    </source>
</evidence>
<dbReference type="Pfam" id="PF00400">
    <property type="entry name" value="WD40"/>
    <property type="match status" value="4"/>
</dbReference>
<dbReference type="InterPro" id="IPR001680">
    <property type="entry name" value="WD40_rpt"/>
</dbReference>
<dbReference type="PROSITE" id="PS00678">
    <property type="entry name" value="WD_REPEATS_1"/>
    <property type="match status" value="2"/>
</dbReference>
<feature type="region of interest" description="Disordered" evidence="4">
    <location>
        <begin position="1"/>
        <end position="23"/>
    </location>
</feature>
<dbReference type="SMART" id="SM00320">
    <property type="entry name" value="WD40"/>
    <property type="match status" value="4"/>
</dbReference>
<feature type="repeat" description="WD" evidence="3">
    <location>
        <begin position="66"/>
        <end position="107"/>
    </location>
</feature>
<feature type="compositionally biased region" description="Polar residues" evidence="4">
    <location>
        <begin position="1"/>
        <end position="15"/>
    </location>
</feature>
<keyword evidence="6" id="KW-1185">Reference proteome</keyword>
<dbReference type="AlphaFoldDB" id="A0AAV7KGY1"/>
<dbReference type="PROSITE" id="PS50082">
    <property type="entry name" value="WD_REPEATS_2"/>
    <property type="match status" value="3"/>
</dbReference>
<comment type="caution">
    <text evidence="5">The sequence shown here is derived from an EMBL/GenBank/DDBJ whole genome shotgun (WGS) entry which is preliminary data.</text>
</comment>